<protein>
    <submittedName>
        <fullName evidence="1">Uncharacterized protein</fullName>
    </submittedName>
</protein>
<evidence type="ECO:0000313" key="1">
    <source>
        <dbReference type="EMBL" id="CUN22821.1"/>
    </source>
</evidence>
<dbReference type="EMBL" id="CYXP01000006">
    <property type="protein sequence ID" value="CUN22821.1"/>
    <property type="molecule type" value="Genomic_DNA"/>
</dbReference>
<accession>A0A173V6I2</accession>
<dbReference type="RefSeq" id="WP_044545700.1">
    <property type="nucleotide sequence ID" value="NZ_AP019729.1"/>
</dbReference>
<proteinExistence type="predicted"/>
<dbReference type="Proteomes" id="UP000095591">
    <property type="component" value="Unassembled WGS sequence"/>
</dbReference>
<name>A0A173V6I2_PARDI</name>
<organism evidence="1 2">
    <name type="scientific">Parabacteroides distasonis</name>
    <dbReference type="NCBI Taxonomy" id="823"/>
    <lineage>
        <taxon>Bacteria</taxon>
        <taxon>Pseudomonadati</taxon>
        <taxon>Bacteroidota</taxon>
        <taxon>Bacteroidia</taxon>
        <taxon>Bacteroidales</taxon>
        <taxon>Tannerellaceae</taxon>
        <taxon>Parabacteroides</taxon>
    </lineage>
</organism>
<sequence>MASVTFAQNSYAGEVLEDLLTYTAQGNDTYKEGLIHIKSGIQYKYTLPSVSLGEIIQDNKPTPTSPTDSKGTYTFRERYLEPKDFMVYLEFNPRDFEKYWMFAQPDGNLVFRELDPKVQATMLRLLMDKKNAFIGDAIWQSVKGGTAAITDTLTKPTNGVDLGAGSYKYFDGAIYRILANLKESINGETAVLAGNTELDTGEKIESAMYTMWQKCPYQIRKNNLVYIMDWASWDLYDQYVTSKQYKYNDNTQVNKYMFKGKRIVPIVGIPESTIVLGNFSTGMDSNLWMGVDYANDTEVLKIDRLQANSELYFFQMRMKMDVNIVRPAEIVVWTAYKLTAKA</sequence>
<evidence type="ECO:0000313" key="2">
    <source>
        <dbReference type="Proteomes" id="UP000095591"/>
    </source>
</evidence>
<dbReference type="AlphaFoldDB" id="A0A173V6I2"/>
<reference evidence="1 2" key="1">
    <citation type="submission" date="2015-09" db="EMBL/GenBank/DDBJ databases">
        <authorList>
            <consortium name="Pathogen Informatics"/>
        </authorList>
    </citation>
    <scope>NUCLEOTIDE SEQUENCE [LARGE SCALE GENOMIC DNA]</scope>
    <source>
        <strain evidence="1 2">2789STDY5608872</strain>
    </source>
</reference>
<gene>
    <name evidence="1" type="ORF">ERS852429_02689</name>
</gene>